<feature type="compositionally biased region" description="Polar residues" evidence="1">
    <location>
        <begin position="8"/>
        <end position="20"/>
    </location>
</feature>
<name>A0L9X4_MAGMM</name>
<feature type="region of interest" description="Disordered" evidence="1">
    <location>
        <begin position="1029"/>
        <end position="1054"/>
    </location>
</feature>
<evidence type="ECO:0000313" key="2">
    <source>
        <dbReference type="EMBL" id="ABK44767.1"/>
    </source>
</evidence>
<evidence type="ECO:0000313" key="3">
    <source>
        <dbReference type="Proteomes" id="UP000002586"/>
    </source>
</evidence>
<dbReference type="AlphaFoldDB" id="A0L9X4"/>
<feature type="compositionally biased region" description="Basic and acidic residues" evidence="1">
    <location>
        <begin position="134"/>
        <end position="209"/>
    </location>
</feature>
<dbReference type="EMBL" id="CP000471">
    <property type="protein sequence ID" value="ABK44767.1"/>
    <property type="molecule type" value="Genomic_DNA"/>
</dbReference>
<feature type="region of interest" description="Disordered" evidence="1">
    <location>
        <begin position="1075"/>
        <end position="1123"/>
    </location>
</feature>
<reference evidence="3" key="1">
    <citation type="journal article" date="2009" name="Appl. Environ. Microbiol.">
        <title>Complete genome sequence of the chemolithoautotrophic marine magnetotactic coccus strain MC-1.</title>
        <authorList>
            <person name="Schubbe S."/>
            <person name="Williams T.J."/>
            <person name="Xie G."/>
            <person name="Kiss H.E."/>
            <person name="Brettin T.S."/>
            <person name="Martinez D."/>
            <person name="Ross C.A."/>
            <person name="Schuler D."/>
            <person name="Cox B.L."/>
            <person name="Nealson K.H."/>
            <person name="Bazylinski D.A."/>
        </authorList>
    </citation>
    <scope>NUCLEOTIDE SEQUENCE [LARGE SCALE GENOMIC DNA]</scope>
    <source>
        <strain evidence="3">ATCC BAA-1437 / JCM 17883 / MC-1</strain>
    </source>
</reference>
<feature type="region of interest" description="Disordered" evidence="1">
    <location>
        <begin position="422"/>
        <end position="460"/>
    </location>
</feature>
<feature type="region of interest" description="Disordered" evidence="1">
    <location>
        <begin position="53"/>
        <end position="212"/>
    </location>
</feature>
<evidence type="ECO:0000256" key="1">
    <source>
        <dbReference type="SAM" id="MobiDB-lite"/>
    </source>
</evidence>
<dbReference type="KEGG" id="mgm:Mmc1_2266"/>
<feature type="compositionally biased region" description="Polar residues" evidence="1">
    <location>
        <begin position="88"/>
        <end position="113"/>
    </location>
</feature>
<organism evidence="2 3">
    <name type="scientific">Magnetococcus marinus (strain ATCC BAA-1437 / JCM 17883 / MC-1)</name>
    <dbReference type="NCBI Taxonomy" id="156889"/>
    <lineage>
        <taxon>Bacteria</taxon>
        <taxon>Pseudomonadati</taxon>
        <taxon>Pseudomonadota</taxon>
        <taxon>Magnetococcia</taxon>
        <taxon>Magnetococcales</taxon>
        <taxon>Magnetococcaceae</taxon>
        <taxon>Magnetococcus</taxon>
    </lineage>
</organism>
<dbReference type="eggNOG" id="COG3064">
    <property type="taxonomic scope" value="Bacteria"/>
</dbReference>
<feature type="compositionally biased region" description="Polar residues" evidence="1">
    <location>
        <begin position="425"/>
        <end position="442"/>
    </location>
</feature>
<keyword evidence="3" id="KW-1185">Reference proteome</keyword>
<accession>A0L9X4</accession>
<feature type="compositionally biased region" description="Basic and acidic residues" evidence="1">
    <location>
        <begin position="986"/>
        <end position="1003"/>
    </location>
</feature>
<reference evidence="2 3" key="2">
    <citation type="journal article" date="2012" name="Int. J. Syst. Evol. Microbiol.">
        <title>Magnetococcus marinus gen. nov., sp. nov., a marine, magnetotactic bacterium that represents a novel lineage (Magnetococcaceae fam. nov.; Magnetococcales ord. nov.) at the base of the Alphaproteobacteria.</title>
        <authorList>
            <person name="Bazylinski D.A."/>
            <person name="Williams T.J."/>
            <person name="Lefevre C.T."/>
            <person name="Berg R.J."/>
            <person name="Zhang C.L."/>
            <person name="Bowser S.S."/>
            <person name="Dean A.J."/>
            <person name="Beveridge T.J."/>
        </authorList>
    </citation>
    <scope>NUCLEOTIDE SEQUENCE [LARGE SCALE GENOMIC DNA]</scope>
    <source>
        <strain evidence="3">ATCC BAA-1437 / JCM 17883 / MC-1</strain>
    </source>
</reference>
<feature type="compositionally biased region" description="Low complexity" evidence="1">
    <location>
        <begin position="1086"/>
        <end position="1103"/>
    </location>
</feature>
<dbReference type="RefSeq" id="WP_011713888.1">
    <property type="nucleotide sequence ID" value="NC_008576.1"/>
</dbReference>
<dbReference type="HOGENOM" id="CLU_265807_0_0_5"/>
<feature type="compositionally biased region" description="Basic and acidic residues" evidence="1">
    <location>
        <begin position="1029"/>
        <end position="1042"/>
    </location>
</feature>
<feature type="region of interest" description="Disordered" evidence="1">
    <location>
        <begin position="985"/>
        <end position="1008"/>
    </location>
</feature>
<feature type="region of interest" description="Disordered" evidence="1">
    <location>
        <begin position="1"/>
        <end position="36"/>
    </location>
</feature>
<proteinExistence type="predicted"/>
<feature type="compositionally biased region" description="Basic and acidic residues" evidence="1">
    <location>
        <begin position="443"/>
        <end position="460"/>
    </location>
</feature>
<gene>
    <name evidence="2" type="ordered locus">Mmc1_2266</name>
</gene>
<dbReference type="STRING" id="156889.Mmc1_2266"/>
<protein>
    <submittedName>
        <fullName evidence="2">Uncharacterized protein</fullName>
    </submittedName>
</protein>
<feature type="region of interest" description="Disordered" evidence="1">
    <location>
        <begin position="375"/>
        <end position="410"/>
    </location>
</feature>
<dbReference type="Proteomes" id="UP000002586">
    <property type="component" value="Chromosome"/>
</dbReference>
<sequence length="1250" mass="135139">MDTDQHKAGSTLTDQAASSGSDERRMARKNRRMKGIAAFRAAAQEITERSRLNRQALELGSQSSVPAKLAQAPSEMGGDQPRHKDVSQRTATPRTGLNTPESAQAQALFSSHNENPRDTRITVNNGAYAVPEAASHEPEAASHEPEAASHEPEAASHEPEAASHEPEAASHEPEAASHEPEAASHEPEAASHEPEAASHEPEAASHEPEANQNAAVAVGTDSVGEPITLSDNLVIMDNEQAVADLANKRAAQDHDVPQPDTKVLKPQAGLRTLQHVGAIRDHEVLAKLVAQKMAVSSGETFHSKLKPHDEADVADGAEIQKGGLETLEKATRNRSVELERHLHDSRLLRPVLDESSALKDGEEILAAPYLAVRPRGSKAISPEKSDVPWSSQVEGDRTEQVNIQPSRLPGQEEIAVVSGMEVGSVTESAHSSVDQGQPWTSSRQERKQALAQQRPEHLTQDFEPSVNALVRKSAMSIEQIKQRMLTLEPDAPWYPMVSVPATGAADLRYEAQPKPMQPVQSIPMNPERKLPFAATKPMAVEPLLAVPSESSHAMFAGASLKNMGGLLSMEPPKQSMSDRQNEGAVPHKVAVSSLDLQTLVQRIYEPKKVDPWGMDAQIVGNLSALSEVKQSALVLQSKSLSMKSEPQQTKDEETFHLGVGTRRERPLIHGWMELLTALPVNRHADVSSEPAHVQPQNTWLDLLMQQPDTKKNKMVHHIMPVASKGKKKKGAFSPLSPWLASGALAESMAASLSTIMPQQISLPTFTEALVQAKLTAKQQVTQNIEAQSDPETVVNTETDESVASPMAVEDATEAQDVPGIDTPAVVSEITVQTGPVKPCAGGLFGVTLRKKRFIHTQELKVLKGFMGQAQLRGPWGVEPKDPFASHLRLSLSHVEIKRRNKKLQVGVIPFAQGAPSLHGSDILAGSNRWGAMYDALHKKKPSSLPPLVSTPPSLAVGMHGYIFNDKSLSSAGAMHWYLGEVTSAQEQHHLPETEDGNSVRRSDFNTPSIPHHAIVNRVKNVCFLDSPFEGERERQQKPRAEPDSLLSEPSDTTAKTHLFEGKLEKFSVERMRSKLPKITQQGIRRSTPQPASPSVAQSATSSSLENISGMPTKKALSGRVTTRPSLPAKRLYAKVVRKDKSINSEKAHQDAATSSSVQSLGSNRVAIVKPVQRIGTASEPTPAAARQNGVAIHSNVPVKQLDKRGYVEAVEVEGLGEGVANLLGDAVGGVILGARWTGGVMKKMVSFSKR</sequence>